<proteinExistence type="predicted"/>
<dbReference type="EMBL" id="JANQDX010000016">
    <property type="protein sequence ID" value="KAL0910522.1"/>
    <property type="molecule type" value="Genomic_DNA"/>
</dbReference>
<keyword evidence="2" id="KW-1185">Reference proteome</keyword>
<sequence length="255" mass="27978">MLRHSLSARSSAVVRQRFVFLCFSREDRGSVSVSSNRFEVCLAPTLLSTPASGSVRSVLTLIIVVQIAVMGMPILHSWKQFSITGAASLTSLISCSTHNYNPIAVHLPTSGANNDHVILSAFDLRLLSPNATQRQRRREHLADAKKLVWDLAVAGAGILNASTAFSVNGVVCRAGERRGDARFEGGGSSREGFHDGLWREGAVLQASVLQPRWPDRTDESLHYASFRFDSLHSLHSYDTDIRAVLISIQRNNKNP</sequence>
<evidence type="ECO:0000313" key="2">
    <source>
        <dbReference type="Proteomes" id="UP001552299"/>
    </source>
</evidence>
<comment type="caution">
    <text evidence="1">The sequence shown here is derived from an EMBL/GenBank/DDBJ whole genome shotgun (WGS) entry which is preliminary data.</text>
</comment>
<gene>
    <name evidence="1" type="ORF">M5K25_021513</name>
</gene>
<accession>A0ABD0UJI6</accession>
<dbReference type="AlphaFoldDB" id="A0ABD0UJI6"/>
<dbReference type="Proteomes" id="UP001552299">
    <property type="component" value="Unassembled WGS sequence"/>
</dbReference>
<name>A0ABD0UJI6_DENTH</name>
<organism evidence="1 2">
    <name type="scientific">Dendrobium thyrsiflorum</name>
    <name type="common">Pinecone-like raceme dendrobium</name>
    <name type="synonym">Orchid</name>
    <dbReference type="NCBI Taxonomy" id="117978"/>
    <lineage>
        <taxon>Eukaryota</taxon>
        <taxon>Viridiplantae</taxon>
        <taxon>Streptophyta</taxon>
        <taxon>Embryophyta</taxon>
        <taxon>Tracheophyta</taxon>
        <taxon>Spermatophyta</taxon>
        <taxon>Magnoliopsida</taxon>
        <taxon>Liliopsida</taxon>
        <taxon>Asparagales</taxon>
        <taxon>Orchidaceae</taxon>
        <taxon>Epidendroideae</taxon>
        <taxon>Malaxideae</taxon>
        <taxon>Dendrobiinae</taxon>
        <taxon>Dendrobium</taxon>
    </lineage>
</organism>
<evidence type="ECO:0000313" key="1">
    <source>
        <dbReference type="EMBL" id="KAL0910522.1"/>
    </source>
</evidence>
<reference evidence="1 2" key="1">
    <citation type="journal article" date="2024" name="Plant Biotechnol. J.">
        <title>Dendrobium thyrsiflorum genome and its molecular insights into genes involved in important horticultural traits.</title>
        <authorList>
            <person name="Chen B."/>
            <person name="Wang J.Y."/>
            <person name="Zheng P.J."/>
            <person name="Li K.L."/>
            <person name="Liang Y.M."/>
            <person name="Chen X.F."/>
            <person name="Zhang C."/>
            <person name="Zhao X."/>
            <person name="He X."/>
            <person name="Zhang G.Q."/>
            <person name="Liu Z.J."/>
            <person name="Xu Q."/>
        </authorList>
    </citation>
    <scope>NUCLEOTIDE SEQUENCE [LARGE SCALE GENOMIC DNA]</scope>
    <source>
        <strain evidence="1">GZMU011</strain>
    </source>
</reference>
<protein>
    <submittedName>
        <fullName evidence="1">Uncharacterized protein</fullName>
    </submittedName>
</protein>